<accession>A0A428NJ82</accession>
<feature type="signal peptide" evidence="2">
    <location>
        <begin position="1"/>
        <end position="16"/>
    </location>
</feature>
<sequence>MKLIFSSLLLYGTAVASVIPRDQSAIPPPPKPEPISLKTLLLPPAIADDAPVGGCDKKANPRGTGCLGRTTYFQGGSFSPDGNHVYAEVNFVGAPAIPHPASIYSGSQLILAKADDTTFPNGDTWKCLTCGLPHDKTSMWDNPQAFIDGKRVLAGLRIVDCGEHDLSSDECTPEKTSIHPIRWNTTPNGSGPGGEPRELRLHPDNVHLGFNAFTIHDGKLGQDVFYSRLSFNPSPKTGEPSVPRYDLVNVTKLSNPANPPPIDVHGDRIILRPSAISLGEFRGFSGDGKEAVAIGSPIESGNTDAYAFDLTTGRKRRLTSHPEYVDPIDISRHDGWIAIMDTRGTDRNMWLSGMRYIPPITDLITISLTASTRNNGRRRFFRPYLLDRHGDRGDYFGQRINYQGSGKPGSGDYNDPEWNGRADPRFSFDGTKIVYWEEQTFSPACGGANPLPCYPSKERDGIRQRIVVATLTSRKPRQPPKVAVTSDVVPWGEPYVSGEESSPQAVIPAGNYTLTGKSSGVANVTILHGSGSQSGINRVSVRYANFSDDGKVFLSGTERVTVRSINISTNHFDWHSDLTQTMGSVVNTKKTGPGGIQMLMDFMVNNFVANGTLTTTLDGKEYHQPQNFTDGTAILAVESSEWPTPTASPGHPVSALVNSVSPSTTISFAAHDPTSDAEGIRVAFIGHMATVLTSRTIQDLVGLCIDLFMQFIFPNTPVCHEPTLRAGIEVFQARKSTDTIQDSIPAKTFTLLTALCALVLAVVPDSRIDQRATLALEFLRASRAMLLTYLEHDLEHPDWTSLVIRVWQSSATQNVTGRNGEAYHYYSEASILALRLRLYREESLYLSDKSAVVLDDRCSLITERVFEGELTLLERGSPEMPLLDMARKQCSPILDSRFQEGHLLKRQIWRNAVNLIMSIKAIGEGKASEDDVTSCYLDFTGLIDSFPQWLWNPNYYLDERPDNGISEYHEKCFWAQRSSIMMSFHTLKLAILRTCLDHNVPGVMGLDNNQLSWHQRTMDISRDFLSELQMAPFDCLKMQGEPTVQRLRRVGTVLLEIVHNVNNESMKTRSQSQLMQLLDMLAKLDSRASDELR</sequence>
<evidence type="ECO:0000313" key="4">
    <source>
        <dbReference type="Proteomes" id="UP000288168"/>
    </source>
</evidence>
<comment type="caution">
    <text evidence="3">The sequence shown here is derived from an EMBL/GenBank/DDBJ whole genome shotgun (WGS) entry which is preliminary data.</text>
</comment>
<dbReference type="AlphaFoldDB" id="A0A428NJ82"/>
<evidence type="ECO:0000256" key="2">
    <source>
        <dbReference type="SAM" id="SignalP"/>
    </source>
</evidence>
<organism evidence="3 4">
    <name type="scientific">Fusarium duplospermum</name>
    <dbReference type="NCBI Taxonomy" id="1325734"/>
    <lineage>
        <taxon>Eukaryota</taxon>
        <taxon>Fungi</taxon>
        <taxon>Dikarya</taxon>
        <taxon>Ascomycota</taxon>
        <taxon>Pezizomycotina</taxon>
        <taxon>Sordariomycetes</taxon>
        <taxon>Hypocreomycetidae</taxon>
        <taxon>Hypocreales</taxon>
        <taxon>Nectriaceae</taxon>
        <taxon>Fusarium</taxon>
        <taxon>Fusarium solani species complex</taxon>
    </lineage>
</organism>
<feature type="chain" id="PRO_5019083809" evidence="2">
    <location>
        <begin position="17"/>
        <end position="1093"/>
    </location>
</feature>
<keyword evidence="2" id="KW-0732">Signal</keyword>
<keyword evidence="4" id="KW-1185">Reference proteome</keyword>
<dbReference type="EMBL" id="NKCI01000463">
    <property type="protein sequence ID" value="RSL40846.1"/>
    <property type="molecule type" value="Genomic_DNA"/>
</dbReference>
<dbReference type="OrthoDB" id="10265322at2759"/>
<dbReference type="Gene3D" id="2.120.10.30">
    <property type="entry name" value="TolB, C-terminal domain"/>
    <property type="match status" value="1"/>
</dbReference>
<evidence type="ECO:0000256" key="1">
    <source>
        <dbReference type="SAM" id="MobiDB-lite"/>
    </source>
</evidence>
<gene>
    <name evidence="3" type="ORF">CEP54_015999</name>
</gene>
<evidence type="ECO:0000313" key="3">
    <source>
        <dbReference type="EMBL" id="RSL40846.1"/>
    </source>
</evidence>
<dbReference type="Proteomes" id="UP000288168">
    <property type="component" value="Unassembled WGS sequence"/>
</dbReference>
<proteinExistence type="predicted"/>
<dbReference type="CDD" id="cd12148">
    <property type="entry name" value="fungal_TF_MHR"/>
    <property type="match status" value="1"/>
</dbReference>
<feature type="region of interest" description="Disordered" evidence="1">
    <location>
        <begin position="170"/>
        <end position="197"/>
    </location>
</feature>
<protein>
    <submittedName>
        <fullName evidence="3">Uncharacterized protein</fullName>
    </submittedName>
</protein>
<dbReference type="InterPro" id="IPR011042">
    <property type="entry name" value="6-blade_b-propeller_TolB-like"/>
</dbReference>
<name>A0A428NJ82_9HYPO</name>
<reference evidence="3 4" key="1">
    <citation type="submission" date="2017-06" db="EMBL/GenBank/DDBJ databases">
        <title>Comparative genomic analysis of Ambrosia Fusariam Clade fungi.</title>
        <authorList>
            <person name="Stajich J.E."/>
            <person name="Carrillo J."/>
            <person name="Kijimoto T."/>
            <person name="Eskalen A."/>
            <person name="O'Donnell K."/>
            <person name="Kasson M."/>
        </authorList>
    </citation>
    <scope>NUCLEOTIDE SEQUENCE [LARGE SCALE GENOMIC DNA]</scope>
    <source>
        <strain evidence="3 4">NRRL62584</strain>
    </source>
</reference>
<dbReference type="STRING" id="1325734.A0A428NJ82"/>